<keyword evidence="2 5" id="KW-0547">Nucleotide-binding</keyword>
<keyword evidence="3 5" id="KW-0067">ATP-binding</keyword>
<comment type="similarity">
    <text evidence="1">Belongs to the AAA ATPase family. PCH2 subfamily.</text>
</comment>
<dbReference type="InterPro" id="IPR044539">
    <property type="entry name" value="Pch2-like"/>
</dbReference>
<dbReference type="Gene3D" id="3.40.50.300">
    <property type="entry name" value="P-loop containing nucleotide triphosphate hydrolases"/>
    <property type="match status" value="1"/>
</dbReference>
<evidence type="ECO:0000256" key="4">
    <source>
        <dbReference type="ARBA" id="ARBA00023254"/>
    </source>
</evidence>
<gene>
    <name evidence="7" type="ORF">MONBRDRAFT_1680</name>
</gene>
<dbReference type="SMART" id="SM00382">
    <property type="entry name" value="AAA"/>
    <property type="match status" value="1"/>
</dbReference>
<name>A9UTF8_MONBE</name>
<dbReference type="InterPro" id="IPR003960">
    <property type="entry name" value="ATPase_AAA_CS"/>
</dbReference>
<evidence type="ECO:0000259" key="6">
    <source>
        <dbReference type="SMART" id="SM00382"/>
    </source>
</evidence>
<dbReference type="GeneID" id="5889018"/>
<evidence type="ECO:0000256" key="5">
    <source>
        <dbReference type="RuleBase" id="RU003651"/>
    </source>
</evidence>
<sequence length="226" mass="24777">LLPSVRFRDLWESLVYDGAIQQTLLRYALSILHFSDRGVNPSLVAWNKTILLHGPPGTGKTSLCKALAQKLSILLSPRYVHARLVEINSHSLFSKWFSESGKLVTRLFAQVRELAANEQTLVIILVDEVESLAAARSASVNGSEPSDAVRVVNALLTQIDQLSYFPNVMLLTTSNLAGAVDVAFVDRADLKIHVGPPSLAARYRILHLALSELVRKGIVSTAQQLD</sequence>
<dbReference type="AlphaFoldDB" id="A9UTF8"/>
<evidence type="ECO:0000313" key="7">
    <source>
        <dbReference type="EMBL" id="EDQ91240.1"/>
    </source>
</evidence>
<dbReference type="GO" id="GO:0051321">
    <property type="term" value="P:meiotic cell cycle"/>
    <property type="evidence" value="ECO:0007669"/>
    <property type="project" value="UniProtKB-KW"/>
</dbReference>
<accession>A9UTF8</accession>
<dbReference type="InterPro" id="IPR027417">
    <property type="entry name" value="P-loop_NTPase"/>
</dbReference>
<evidence type="ECO:0000256" key="1">
    <source>
        <dbReference type="ARBA" id="ARBA00007271"/>
    </source>
</evidence>
<evidence type="ECO:0000256" key="2">
    <source>
        <dbReference type="ARBA" id="ARBA00022741"/>
    </source>
</evidence>
<dbReference type="InterPro" id="IPR003593">
    <property type="entry name" value="AAA+_ATPase"/>
</dbReference>
<reference evidence="7 8" key="1">
    <citation type="journal article" date="2008" name="Nature">
        <title>The genome of the choanoflagellate Monosiga brevicollis and the origin of metazoans.</title>
        <authorList>
            <consortium name="JGI Sequencing"/>
            <person name="King N."/>
            <person name="Westbrook M.J."/>
            <person name="Young S.L."/>
            <person name="Kuo A."/>
            <person name="Abedin M."/>
            <person name="Chapman J."/>
            <person name="Fairclough S."/>
            <person name="Hellsten U."/>
            <person name="Isogai Y."/>
            <person name="Letunic I."/>
            <person name="Marr M."/>
            <person name="Pincus D."/>
            <person name="Putnam N."/>
            <person name="Rokas A."/>
            <person name="Wright K.J."/>
            <person name="Zuzow R."/>
            <person name="Dirks W."/>
            <person name="Good M."/>
            <person name="Goodstein D."/>
            <person name="Lemons D."/>
            <person name="Li W."/>
            <person name="Lyons J.B."/>
            <person name="Morris A."/>
            <person name="Nichols S."/>
            <person name="Richter D.J."/>
            <person name="Salamov A."/>
            <person name="Bork P."/>
            <person name="Lim W.A."/>
            <person name="Manning G."/>
            <person name="Miller W.T."/>
            <person name="McGinnis W."/>
            <person name="Shapiro H."/>
            <person name="Tjian R."/>
            <person name="Grigoriev I.V."/>
            <person name="Rokhsar D."/>
        </authorList>
    </citation>
    <scope>NUCLEOTIDE SEQUENCE [LARGE SCALE GENOMIC DNA]</scope>
    <source>
        <strain evidence="8">MX1 / ATCC 50154</strain>
    </source>
</reference>
<dbReference type="FunFam" id="3.40.50.300:FF:001494">
    <property type="entry name" value="Pachytene checkpoint component Pch2"/>
    <property type="match status" value="1"/>
</dbReference>
<dbReference type="RefSeq" id="XP_001743662.1">
    <property type="nucleotide sequence ID" value="XM_001743610.1"/>
</dbReference>
<keyword evidence="8" id="KW-1185">Reference proteome</keyword>
<dbReference type="KEGG" id="mbr:MONBRDRAFT_1680"/>
<evidence type="ECO:0000313" key="8">
    <source>
        <dbReference type="Proteomes" id="UP000001357"/>
    </source>
</evidence>
<dbReference type="PROSITE" id="PS00674">
    <property type="entry name" value="AAA"/>
    <property type="match status" value="1"/>
</dbReference>
<dbReference type="FunCoup" id="A9UTF8">
    <property type="interactions" value="1017"/>
</dbReference>
<dbReference type="PANTHER" id="PTHR45991:SF1">
    <property type="entry name" value="PACHYTENE CHECKPOINT PROTEIN 2 HOMOLOG"/>
    <property type="match status" value="1"/>
</dbReference>
<dbReference type="GO" id="GO:0005524">
    <property type="term" value="F:ATP binding"/>
    <property type="evidence" value="ECO:0007669"/>
    <property type="project" value="UniProtKB-KW"/>
</dbReference>
<feature type="non-terminal residue" evidence="7">
    <location>
        <position position="1"/>
    </location>
</feature>
<dbReference type="Pfam" id="PF00004">
    <property type="entry name" value="AAA"/>
    <property type="match status" value="1"/>
</dbReference>
<keyword evidence="4" id="KW-0469">Meiosis</keyword>
<dbReference type="eggNOG" id="KOG0744">
    <property type="taxonomic scope" value="Eukaryota"/>
</dbReference>
<dbReference type="EMBL" id="CH991545">
    <property type="protein sequence ID" value="EDQ91240.1"/>
    <property type="molecule type" value="Genomic_DNA"/>
</dbReference>
<evidence type="ECO:0000256" key="3">
    <source>
        <dbReference type="ARBA" id="ARBA00022840"/>
    </source>
</evidence>
<dbReference type="InterPro" id="IPR003959">
    <property type="entry name" value="ATPase_AAA_core"/>
</dbReference>
<organism evidence="7 8">
    <name type="scientific">Monosiga brevicollis</name>
    <name type="common">Choanoflagellate</name>
    <dbReference type="NCBI Taxonomy" id="81824"/>
    <lineage>
        <taxon>Eukaryota</taxon>
        <taxon>Choanoflagellata</taxon>
        <taxon>Craspedida</taxon>
        <taxon>Salpingoecidae</taxon>
        <taxon>Monosiga</taxon>
    </lineage>
</organism>
<dbReference type="Proteomes" id="UP000001357">
    <property type="component" value="Unassembled WGS sequence"/>
</dbReference>
<dbReference type="SUPFAM" id="SSF52540">
    <property type="entry name" value="P-loop containing nucleoside triphosphate hydrolases"/>
    <property type="match status" value="1"/>
</dbReference>
<feature type="domain" description="AAA+ ATPase" evidence="6">
    <location>
        <begin position="46"/>
        <end position="198"/>
    </location>
</feature>
<feature type="non-terminal residue" evidence="7">
    <location>
        <position position="226"/>
    </location>
</feature>
<dbReference type="PRINTS" id="PR00300">
    <property type="entry name" value="CLPPROTEASEA"/>
</dbReference>
<proteinExistence type="inferred from homology"/>
<dbReference type="GO" id="GO:0016887">
    <property type="term" value="F:ATP hydrolysis activity"/>
    <property type="evidence" value="ECO:0007669"/>
    <property type="project" value="InterPro"/>
</dbReference>
<dbReference type="STRING" id="81824.A9UTF8"/>
<dbReference type="PANTHER" id="PTHR45991">
    <property type="entry name" value="PACHYTENE CHECKPOINT PROTEIN 2"/>
    <property type="match status" value="1"/>
</dbReference>
<dbReference type="InterPro" id="IPR001270">
    <property type="entry name" value="ClpA/B"/>
</dbReference>
<protein>
    <recommendedName>
        <fullName evidence="6">AAA+ ATPase domain-containing protein</fullName>
    </recommendedName>
</protein>
<dbReference type="InParanoid" id="A9UTF8"/>